<dbReference type="AlphaFoldDB" id="A0A5E4LU54"/>
<evidence type="ECO:0000256" key="1">
    <source>
        <dbReference type="ARBA" id="ARBA00010364"/>
    </source>
</evidence>
<dbReference type="EMBL" id="CABMJJ010000009">
    <property type="protein sequence ID" value="VVC04517.1"/>
    <property type="molecule type" value="Genomic_DNA"/>
</dbReference>
<dbReference type="SUPFAM" id="SSF69786">
    <property type="entry name" value="YggU-like"/>
    <property type="match status" value="1"/>
</dbReference>
<evidence type="ECO:0000313" key="3">
    <source>
        <dbReference type="EMBL" id="VVC04517.1"/>
    </source>
</evidence>
<gene>
    <name evidence="3" type="ORF">LFW2832_01006</name>
</gene>
<evidence type="ECO:0000256" key="2">
    <source>
        <dbReference type="HAMAP-Rule" id="MF_00634"/>
    </source>
</evidence>
<sequence length="81" mass="9171">MIILVSVVPDSKKFSISVKDNRLKIHLESPPENNKANVELITKLSKILGKKVQLISGHRSKHKKLAIDISEGEWNIFLKNI</sequence>
<dbReference type="HAMAP" id="MF_00634">
    <property type="entry name" value="UPF0235"/>
    <property type="match status" value="1"/>
</dbReference>
<dbReference type="Gene3D" id="3.30.1200.10">
    <property type="entry name" value="YggU-like"/>
    <property type="match status" value="1"/>
</dbReference>
<dbReference type="InterPro" id="IPR036591">
    <property type="entry name" value="YggU-like_sf"/>
</dbReference>
<reference evidence="3 4" key="1">
    <citation type="submission" date="2019-08" db="EMBL/GenBank/DDBJ databases">
        <authorList>
            <person name="Vazquez-Campos X."/>
        </authorList>
    </citation>
    <scope>NUCLEOTIDE SEQUENCE [LARGE SCALE GENOMIC DNA]</scope>
    <source>
        <strain evidence="3">LFW-283_2</strain>
    </source>
</reference>
<dbReference type="Pfam" id="PF02594">
    <property type="entry name" value="DUF167"/>
    <property type="match status" value="1"/>
</dbReference>
<proteinExistence type="inferred from homology"/>
<dbReference type="NCBIfam" id="TIGR00251">
    <property type="entry name" value="DUF167 family protein"/>
    <property type="match status" value="1"/>
</dbReference>
<name>A0A5E4LU54_9ARCH</name>
<dbReference type="SMART" id="SM01152">
    <property type="entry name" value="DUF167"/>
    <property type="match status" value="1"/>
</dbReference>
<organism evidence="3 4">
    <name type="scientific">Candidatus Bilamarchaeum dharawalense</name>
    <dbReference type="NCBI Taxonomy" id="2885759"/>
    <lineage>
        <taxon>Archaea</taxon>
        <taxon>Candidatus Micrarchaeota</taxon>
        <taxon>Candidatus Micrarchaeia</taxon>
        <taxon>Candidatus Anstonellales</taxon>
        <taxon>Candidatus Bilamarchaeaceae</taxon>
        <taxon>Candidatus Bilamarchaeum</taxon>
    </lineage>
</organism>
<dbReference type="InterPro" id="IPR003746">
    <property type="entry name" value="DUF167"/>
</dbReference>
<comment type="similarity">
    <text evidence="1 2">Belongs to the UPF0235 family.</text>
</comment>
<dbReference type="Proteomes" id="UP000789941">
    <property type="component" value="Unassembled WGS sequence"/>
</dbReference>
<comment type="caution">
    <text evidence="3">The sequence shown here is derived from an EMBL/GenBank/DDBJ whole genome shotgun (WGS) entry which is preliminary data.</text>
</comment>
<protein>
    <recommendedName>
        <fullName evidence="2">UPF0235 protein LFW2832_01006</fullName>
    </recommendedName>
</protein>
<evidence type="ECO:0000313" key="4">
    <source>
        <dbReference type="Proteomes" id="UP000789941"/>
    </source>
</evidence>
<accession>A0A5E4LU54</accession>